<dbReference type="RefSeq" id="WP_086781055.1">
    <property type="nucleotide sequence ID" value="NZ_JAGIOO010000001.1"/>
</dbReference>
<evidence type="ECO:0000313" key="2">
    <source>
        <dbReference type="EMBL" id="MBP2472416.1"/>
    </source>
</evidence>
<evidence type="ECO:0000313" key="3">
    <source>
        <dbReference type="Proteomes" id="UP001519363"/>
    </source>
</evidence>
<reference evidence="2 3" key="1">
    <citation type="submission" date="2021-03" db="EMBL/GenBank/DDBJ databases">
        <title>Sequencing the genomes of 1000 actinobacteria strains.</title>
        <authorList>
            <person name="Klenk H.-P."/>
        </authorList>
    </citation>
    <scope>NUCLEOTIDE SEQUENCE [LARGE SCALE GENOMIC DNA]</scope>
    <source>
        <strain evidence="2 3">DSM 44580</strain>
    </source>
</reference>
<feature type="domain" description="AB hydrolase-1" evidence="1">
    <location>
        <begin position="4"/>
        <end position="213"/>
    </location>
</feature>
<dbReference type="InterPro" id="IPR000073">
    <property type="entry name" value="AB_hydrolase_1"/>
</dbReference>
<organism evidence="2 3">
    <name type="scientific">Crossiella equi</name>
    <dbReference type="NCBI Taxonomy" id="130796"/>
    <lineage>
        <taxon>Bacteria</taxon>
        <taxon>Bacillati</taxon>
        <taxon>Actinomycetota</taxon>
        <taxon>Actinomycetes</taxon>
        <taxon>Pseudonocardiales</taxon>
        <taxon>Pseudonocardiaceae</taxon>
        <taxon>Crossiella</taxon>
    </lineage>
</organism>
<name>A0ABS5A7Y6_9PSEU</name>
<dbReference type="PANTHER" id="PTHR37017:SF11">
    <property type="entry name" value="ESTERASE_LIPASE_THIOESTERASE DOMAIN-CONTAINING PROTEIN"/>
    <property type="match status" value="1"/>
</dbReference>
<dbReference type="Pfam" id="PF12697">
    <property type="entry name" value="Abhydrolase_6"/>
    <property type="match status" value="1"/>
</dbReference>
<protein>
    <submittedName>
        <fullName evidence="2">Pimeloyl-ACP methyl ester carboxylesterase</fullName>
    </submittedName>
</protein>
<proteinExistence type="predicted"/>
<dbReference type="InterPro" id="IPR052897">
    <property type="entry name" value="Sec-Metab_Biosynth_Hydrolase"/>
</dbReference>
<dbReference type="SUPFAM" id="SSF53474">
    <property type="entry name" value="alpha/beta-Hydrolases"/>
    <property type="match status" value="1"/>
</dbReference>
<dbReference type="InterPro" id="IPR029058">
    <property type="entry name" value="AB_hydrolase_fold"/>
</dbReference>
<dbReference type="EMBL" id="JAGIOO010000001">
    <property type="protein sequence ID" value="MBP2472416.1"/>
    <property type="molecule type" value="Genomic_DNA"/>
</dbReference>
<gene>
    <name evidence="2" type="ORF">JOF53_001288</name>
</gene>
<accession>A0ABS5A7Y6</accession>
<keyword evidence="3" id="KW-1185">Reference proteome</keyword>
<evidence type="ECO:0000259" key="1">
    <source>
        <dbReference type="Pfam" id="PF12697"/>
    </source>
</evidence>
<sequence>MAEFVLVAGAWLGAWAWDEVVPGLRAAGHGARAVTLSGVAERAGEPVPPQRHVQDVLAATAGLSDVVLVGHSYSGVPVGQAAAHLGQRLRRVVFVDANVPVQGAPFAGESSPIRGRLVDGGWPPPPAAEFADQGLTDDQITRLLAGATPHPAASLLDPAVLPRPLTDLPATYVKCLLDWPEPDDDVKALLPNESWRLVTMDTGHWPMFSSPADLTTLLLTESNG</sequence>
<dbReference type="PANTHER" id="PTHR37017">
    <property type="entry name" value="AB HYDROLASE-1 DOMAIN-CONTAINING PROTEIN-RELATED"/>
    <property type="match status" value="1"/>
</dbReference>
<dbReference type="Proteomes" id="UP001519363">
    <property type="component" value="Unassembled WGS sequence"/>
</dbReference>
<dbReference type="Gene3D" id="3.40.50.1820">
    <property type="entry name" value="alpha/beta hydrolase"/>
    <property type="match status" value="1"/>
</dbReference>
<comment type="caution">
    <text evidence="2">The sequence shown here is derived from an EMBL/GenBank/DDBJ whole genome shotgun (WGS) entry which is preliminary data.</text>
</comment>